<evidence type="ECO:0000313" key="2">
    <source>
        <dbReference type="EMBL" id="OJF12222.1"/>
    </source>
</evidence>
<comment type="caution">
    <text evidence="2">The sequence shown here is derived from an EMBL/GenBank/DDBJ whole genome shotgun (WGS) entry which is preliminary data.</text>
</comment>
<gene>
    <name evidence="2" type="ORF">BG844_21760</name>
</gene>
<dbReference type="PANTHER" id="PTHR33121">
    <property type="entry name" value="CYCLIC DI-GMP PHOSPHODIESTERASE PDEF"/>
    <property type="match status" value="1"/>
</dbReference>
<proteinExistence type="predicted"/>
<dbReference type="RefSeq" id="WP_071807194.1">
    <property type="nucleotide sequence ID" value="NZ_MEIA01000230.1"/>
</dbReference>
<sequence length="247" mass="26851">MTVAQLPSPANRAVREVLYRSAVETAFQPIVQLEDGMVNGYEALARFDRRHFANPAEAFAAADAAGLGVELEILAIERSLLRLGDVPDGVWLSLNASVEALLTPRTITMLLAHAHRRIAVELTEHTQVTDYTALREVMDLLRAAGILIAVDDAGAGFANLSQILQIQPDVIKLDISLTRGIDQDPVRIALARALVTFAESIGAMLVAEGIETYAEHAQLLELGVRHGQGYYIAKPGPLPRRHIEPLL</sequence>
<evidence type="ECO:0000313" key="3">
    <source>
        <dbReference type="Proteomes" id="UP000182486"/>
    </source>
</evidence>
<keyword evidence="3" id="KW-1185">Reference proteome</keyword>
<dbReference type="Pfam" id="PF00563">
    <property type="entry name" value="EAL"/>
    <property type="match status" value="1"/>
</dbReference>
<dbReference type="InterPro" id="IPR035919">
    <property type="entry name" value="EAL_sf"/>
</dbReference>
<dbReference type="PANTHER" id="PTHR33121:SF76">
    <property type="entry name" value="SIGNALING PROTEIN"/>
    <property type="match status" value="1"/>
</dbReference>
<dbReference type="Gene3D" id="3.20.20.450">
    <property type="entry name" value="EAL domain"/>
    <property type="match status" value="1"/>
</dbReference>
<feature type="domain" description="EAL" evidence="1">
    <location>
        <begin position="7"/>
        <end position="247"/>
    </location>
</feature>
<dbReference type="InterPro" id="IPR050706">
    <property type="entry name" value="Cyclic-di-GMP_PDE-like"/>
</dbReference>
<reference evidence="2 3" key="1">
    <citation type="submission" date="2016-09" db="EMBL/GenBank/DDBJ databases">
        <title>Couchioplanes caeruleus draft genome sequence.</title>
        <authorList>
            <person name="Sheehan J."/>
            <person name="Caffrey P."/>
        </authorList>
    </citation>
    <scope>NUCLEOTIDE SEQUENCE [LARGE SCALE GENOMIC DNA]</scope>
    <source>
        <strain evidence="2 3">DSM 43634</strain>
    </source>
</reference>
<dbReference type="CDD" id="cd01948">
    <property type="entry name" value="EAL"/>
    <property type="match status" value="1"/>
</dbReference>
<organism evidence="2 3">
    <name type="scientific">Couchioplanes caeruleus subsp. caeruleus</name>
    <dbReference type="NCBI Taxonomy" id="56427"/>
    <lineage>
        <taxon>Bacteria</taxon>
        <taxon>Bacillati</taxon>
        <taxon>Actinomycetota</taxon>
        <taxon>Actinomycetes</taxon>
        <taxon>Micromonosporales</taxon>
        <taxon>Micromonosporaceae</taxon>
        <taxon>Couchioplanes</taxon>
    </lineage>
</organism>
<dbReference type="EMBL" id="MEIA01000230">
    <property type="protein sequence ID" value="OJF12222.1"/>
    <property type="molecule type" value="Genomic_DNA"/>
</dbReference>
<dbReference type="GO" id="GO:0071111">
    <property type="term" value="F:cyclic-guanylate-specific phosphodiesterase activity"/>
    <property type="evidence" value="ECO:0007669"/>
    <property type="project" value="InterPro"/>
</dbReference>
<dbReference type="SMART" id="SM00052">
    <property type="entry name" value="EAL"/>
    <property type="match status" value="1"/>
</dbReference>
<evidence type="ECO:0000259" key="1">
    <source>
        <dbReference type="PROSITE" id="PS50883"/>
    </source>
</evidence>
<dbReference type="SUPFAM" id="SSF141868">
    <property type="entry name" value="EAL domain-like"/>
    <property type="match status" value="1"/>
</dbReference>
<dbReference type="PROSITE" id="PS50883">
    <property type="entry name" value="EAL"/>
    <property type="match status" value="1"/>
</dbReference>
<dbReference type="Proteomes" id="UP000182486">
    <property type="component" value="Unassembled WGS sequence"/>
</dbReference>
<accession>A0A1K0GIY6</accession>
<name>A0A1K0GIY6_9ACTN</name>
<dbReference type="InterPro" id="IPR001633">
    <property type="entry name" value="EAL_dom"/>
</dbReference>
<dbReference type="AlphaFoldDB" id="A0A1K0GIY6"/>
<protein>
    <submittedName>
        <fullName evidence="2">Signaling protein</fullName>
    </submittedName>
</protein>